<dbReference type="AlphaFoldDB" id="A0A8K2A1L6"/>
<dbReference type="PANTHER" id="PTHR34139">
    <property type="entry name" value="UPF0331 PROTEIN MJ0127"/>
    <property type="match status" value="1"/>
</dbReference>
<dbReference type="GO" id="GO:0110001">
    <property type="term" value="C:toxin-antitoxin complex"/>
    <property type="evidence" value="ECO:0007669"/>
    <property type="project" value="InterPro"/>
</dbReference>
<name>A0A8K2A1L6_9CYAN</name>
<dbReference type="InterPro" id="IPR037038">
    <property type="entry name" value="HepT-like_sf"/>
</dbReference>
<dbReference type="Pfam" id="PF01934">
    <property type="entry name" value="HepT-like"/>
    <property type="match status" value="1"/>
</dbReference>
<dbReference type="InterPro" id="IPR051813">
    <property type="entry name" value="HepT_RNase_toxin"/>
</dbReference>
<dbReference type="RefSeq" id="WP_161826279.1">
    <property type="nucleotide sequence ID" value="NZ_WVIC01000033.1"/>
</dbReference>
<dbReference type="Proteomes" id="UP000607397">
    <property type="component" value="Unassembled WGS sequence"/>
</dbReference>
<keyword evidence="4" id="KW-0547">Nucleotide-binding</keyword>
<accession>A0A8K2A1L6</accession>
<keyword evidence="1" id="KW-0597">Phosphoprotein</keyword>
<dbReference type="PANTHER" id="PTHR34139:SF1">
    <property type="entry name" value="RNASE MJ1380-RELATED"/>
    <property type="match status" value="1"/>
</dbReference>
<protein>
    <submittedName>
        <fullName evidence="7">DUF86 domain-containing protein</fullName>
    </submittedName>
</protein>
<evidence type="ECO:0000313" key="8">
    <source>
        <dbReference type="Proteomes" id="UP000607397"/>
    </source>
</evidence>
<evidence type="ECO:0000256" key="4">
    <source>
        <dbReference type="ARBA" id="ARBA00022741"/>
    </source>
</evidence>
<evidence type="ECO:0000256" key="5">
    <source>
        <dbReference type="ARBA" id="ARBA00022801"/>
    </source>
</evidence>
<keyword evidence="3" id="KW-0540">Nuclease</keyword>
<dbReference type="GO" id="GO:0016787">
    <property type="term" value="F:hydrolase activity"/>
    <property type="evidence" value="ECO:0007669"/>
    <property type="project" value="UniProtKB-KW"/>
</dbReference>
<proteinExistence type="inferred from homology"/>
<evidence type="ECO:0000256" key="1">
    <source>
        <dbReference type="ARBA" id="ARBA00022553"/>
    </source>
</evidence>
<comment type="caution">
    <text evidence="7">The sequence shown here is derived from an EMBL/GenBank/DDBJ whole genome shotgun (WGS) entry which is preliminary data.</text>
</comment>
<keyword evidence="5" id="KW-0378">Hydrolase</keyword>
<keyword evidence="8" id="KW-1185">Reference proteome</keyword>
<keyword evidence="2" id="KW-1277">Toxin-antitoxin system</keyword>
<comment type="similarity">
    <text evidence="6">Belongs to the HepT RNase toxin family.</text>
</comment>
<dbReference type="InterPro" id="IPR008201">
    <property type="entry name" value="HepT-like"/>
</dbReference>
<dbReference type="GO" id="GO:0000166">
    <property type="term" value="F:nucleotide binding"/>
    <property type="evidence" value="ECO:0007669"/>
    <property type="project" value="UniProtKB-KW"/>
</dbReference>
<sequence length="112" mass="13244">MNQNESYLLDIAKLCQTILRLTSNMTEVEFKHDERTQLAILYEITILGEAVKRLSIEFRSQHSNIEWRKIAGMRDRLVHDYDEVKLDLVWEVIKTNIPELLEYITPLLPSKD</sequence>
<evidence type="ECO:0000313" key="7">
    <source>
        <dbReference type="EMBL" id="NCJ07802.1"/>
    </source>
</evidence>
<organism evidence="7 8">
    <name type="scientific">Petrachloros mirabilis ULC683</name>
    <dbReference type="NCBI Taxonomy" id="2781853"/>
    <lineage>
        <taxon>Bacteria</taxon>
        <taxon>Bacillati</taxon>
        <taxon>Cyanobacteriota</taxon>
        <taxon>Cyanophyceae</taxon>
        <taxon>Synechococcales</taxon>
        <taxon>Petrachlorosaceae</taxon>
        <taxon>Petrachloros</taxon>
        <taxon>Petrachloros mirabilis</taxon>
    </lineage>
</organism>
<evidence type="ECO:0000256" key="6">
    <source>
        <dbReference type="ARBA" id="ARBA00024207"/>
    </source>
</evidence>
<evidence type="ECO:0000256" key="2">
    <source>
        <dbReference type="ARBA" id="ARBA00022649"/>
    </source>
</evidence>
<dbReference type="Gene3D" id="1.20.120.580">
    <property type="entry name" value="bsu32300-like"/>
    <property type="match status" value="1"/>
</dbReference>
<reference evidence="7" key="1">
    <citation type="submission" date="2019-12" db="EMBL/GenBank/DDBJ databases">
        <title>High-Quality draft genome sequences of three cyanobacteria isolated from the limestone walls of the Old Cathedral of Coimbra.</title>
        <authorList>
            <person name="Tiago I."/>
            <person name="Soares F."/>
            <person name="Portugal A."/>
        </authorList>
    </citation>
    <scope>NUCLEOTIDE SEQUENCE [LARGE SCALE GENOMIC DNA]</scope>
    <source>
        <strain evidence="7">C</strain>
    </source>
</reference>
<gene>
    <name evidence="7" type="ORF">GS597_15050</name>
</gene>
<dbReference type="EMBL" id="WVIC01000033">
    <property type="protein sequence ID" value="NCJ07802.1"/>
    <property type="molecule type" value="Genomic_DNA"/>
</dbReference>
<dbReference type="GO" id="GO:0004540">
    <property type="term" value="F:RNA nuclease activity"/>
    <property type="evidence" value="ECO:0007669"/>
    <property type="project" value="InterPro"/>
</dbReference>
<evidence type="ECO:0000256" key="3">
    <source>
        <dbReference type="ARBA" id="ARBA00022722"/>
    </source>
</evidence>